<evidence type="ECO:0000256" key="14">
    <source>
        <dbReference type="PIRSR" id="PIRSR004911-1"/>
    </source>
</evidence>
<reference evidence="17 18" key="1">
    <citation type="submission" date="2018-10" db="EMBL/GenBank/DDBJ databases">
        <title>Genomic Encyclopedia of Type Strains, Phase IV (KMG-IV): sequencing the most valuable type-strain genomes for metagenomic binning, comparative biology and taxonomic classification.</title>
        <authorList>
            <person name="Goeker M."/>
        </authorList>
    </citation>
    <scope>NUCLEOTIDE SEQUENCE [LARGE SCALE GENOMIC DNA]</scope>
    <source>
        <strain evidence="17 18">DSM 25080</strain>
    </source>
</reference>
<dbReference type="GO" id="GO:0051539">
    <property type="term" value="F:4 iron, 4 sulfur cluster binding"/>
    <property type="evidence" value="ECO:0007669"/>
    <property type="project" value="UniProtKB-KW"/>
</dbReference>
<dbReference type="OrthoDB" id="9770937at2"/>
<evidence type="ECO:0000256" key="15">
    <source>
        <dbReference type="PIRSR" id="PIRSR603739-50"/>
    </source>
</evidence>
<dbReference type="PANTHER" id="PTHR30538">
    <property type="entry name" value="LYSINE 2,3-AMINOMUTASE-RELATED"/>
    <property type="match status" value="1"/>
</dbReference>
<evidence type="ECO:0000256" key="9">
    <source>
        <dbReference type="ARBA" id="ARBA00022898"/>
    </source>
</evidence>
<feature type="binding site" evidence="14">
    <location>
        <position position="122"/>
    </location>
    <ligand>
        <name>[4Fe-4S] cluster</name>
        <dbReference type="ChEBI" id="CHEBI:49883"/>
        <note>4Fe-4S-S-AdoMet</note>
    </ligand>
</feature>
<comment type="similarity">
    <text evidence="4">Belongs to the radical SAM superfamily. KamA family.</text>
</comment>
<dbReference type="InterPro" id="IPR058240">
    <property type="entry name" value="rSAM_sf"/>
</dbReference>
<evidence type="ECO:0000256" key="6">
    <source>
        <dbReference type="ARBA" id="ARBA00022485"/>
    </source>
</evidence>
<evidence type="ECO:0000256" key="13">
    <source>
        <dbReference type="ARBA" id="ARBA00030756"/>
    </source>
</evidence>
<evidence type="ECO:0000256" key="7">
    <source>
        <dbReference type="ARBA" id="ARBA00022691"/>
    </source>
</evidence>
<keyword evidence="9 15" id="KW-0663">Pyridoxal phosphate</keyword>
<keyword evidence="7" id="KW-0949">S-adenosyl-L-methionine</keyword>
<evidence type="ECO:0000256" key="10">
    <source>
        <dbReference type="ARBA" id="ARBA00023004"/>
    </source>
</evidence>
<evidence type="ECO:0000256" key="5">
    <source>
        <dbReference type="ARBA" id="ARBA00022363"/>
    </source>
</evidence>
<evidence type="ECO:0000259" key="16">
    <source>
        <dbReference type="PROSITE" id="PS51918"/>
    </source>
</evidence>
<sequence length="334" mass="37603">MTLIYRESQSLSWQQQLQQAFTCRTTLLAAVDVADNRFNDEAINFPLLVPQAYANRIRKGDPKDPLLAQILTVGDELIEHPDYSSDPLAEAEFTVAPGIIHKYRSRILLVLSGKCAVNCRYCFRRHFPYEDNRLSTAQWQSSLSYLSDHPEVNEVILSGGDPLMLNDKSLQSLIRAIEAYPQIKRLRIHTRLPLVIPARVTNELCQLLQNTRLNAQLVWHINHPNEIDEEVAEAALKLHRSGVRQFNQSVLLAGVNNCSTTLAVLSEKLDDLNIQPYYLHLLDRVQGAAHFQLSADDINRIYQQLCALLPGTLTPKLSREEAGGSAKTVFGNGL</sequence>
<dbReference type="InterPro" id="IPR003739">
    <property type="entry name" value="Lys_aminomutase/Glu_NH3_mut"/>
</dbReference>
<dbReference type="Pfam" id="PF04055">
    <property type="entry name" value="Radical_SAM"/>
    <property type="match status" value="1"/>
</dbReference>
<feature type="binding site" evidence="14">
    <location>
        <position position="115"/>
    </location>
    <ligand>
        <name>[4Fe-4S] cluster</name>
        <dbReference type="ChEBI" id="CHEBI:49883"/>
        <note>4Fe-4S-S-AdoMet</note>
    </ligand>
</feature>
<dbReference type="SFLD" id="SFLDG01070">
    <property type="entry name" value="PLP-dependent"/>
    <property type="match status" value="1"/>
</dbReference>
<comment type="cofactor">
    <cofactor evidence="2 15">
        <name>pyridoxal 5'-phosphate</name>
        <dbReference type="ChEBI" id="CHEBI:597326"/>
    </cofactor>
</comment>
<dbReference type="PROSITE" id="PS51918">
    <property type="entry name" value="RADICAL_SAM"/>
    <property type="match status" value="1"/>
</dbReference>
<dbReference type="Proteomes" id="UP000267187">
    <property type="component" value="Unassembled WGS sequence"/>
</dbReference>
<name>A0A3M0ACQ6_9GAMM</name>
<evidence type="ECO:0000256" key="11">
    <source>
        <dbReference type="ARBA" id="ARBA00023014"/>
    </source>
</evidence>
<proteinExistence type="inferred from homology"/>
<evidence type="ECO:0000256" key="3">
    <source>
        <dbReference type="ARBA" id="ARBA00001966"/>
    </source>
</evidence>
<dbReference type="PIRSF" id="PIRSF004911">
    <property type="entry name" value="DUF160"/>
    <property type="match status" value="1"/>
</dbReference>
<dbReference type="NCBIfam" id="TIGR00238">
    <property type="entry name" value="KamA family radical SAM protein"/>
    <property type="match status" value="1"/>
</dbReference>
<comment type="cofactor">
    <cofactor evidence="3">
        <name>[4Fe-4S] cluster</name>
        <dbReference type="ChEBI" id="CHEBI:49883"/>
    </cofactor>
</comment>
<evidence type="ECO:0000313" key="17">
    <source>
        <dbReference type="EMBL" id="RMA82326.1"/>
    </source>
</evidence>
<dbReference type="EMBL" id="REFJ01000001">
    <property type="protein sequence ID" value="RMA82326.1"/>
    <property type="molecule type" value="Genomic_DNA"/>
</dbReference>
<comment type="catalytic activity">
    <reaction evidence="1">
        <text>L-lysine = D-beta-lysine</text>
        <dbReference type="Rhea" id="RHEA:44148"/>
        <dbReference type="ChEBI" id="CHEBI:32551"/>
        <dbReference type="ChEBI" id="CHEBI:84138"/>
    </reaction>
</comment>
<dbReference type="SFLD" id="SFLDS00029">
    <property type="entry name" value="Radical_SAM"/>
    <property type="match status" value="1"/>
</dbReference>
<dbReference type="Gene3D" id="3.20.20.70">
    <property type="entry name" value="Aldolase class I"/>
    <property type="match status" value="1"/>
</dbReference>
<evidence type="ECO:0000256" key="8">
    <source>
        <dbReference type="ARBA" id="ARBA00022723"/>
    </source>
</evidence>
<feature type="modified residue" description="N6-(pyridoxal phosphate)lysine" evidence="15">
    <location>
        <position position="327"/>
    </location>
</feature>
<keyword evidence="10" id="KW-0408">Iron</keyword>
<keyword evidence="12" id="KW-0413">Isomerase</keyword>
<evidence type="ECO:0000256" key="12">
    <source>
        <dbReference type="ARBA" id="ARBA00023235"/>
    </source>
</evidence>
<keyword evidence="6 14" id="KW-0004">4Fe-4S</keyword>
<dbReference type="SUPFAM" id="SSF102114">
    <property type="entry name" value="Radical SAM enzymes"/>
    <property type="match status" value="1"/>
</dbReference>
<dbReference type="SFLD" id="SFLDF00314">
    <property type="entry name" value="L-lysine_2_3-aminomutase_(yjeK"/>
    <property type="match status" value="1"/>
</dbReference>
<keyword evidence="8 14" id="KW-0479">Metal-binding</keyword>
<dbReference type="GO" id="GO:0046872">
    <property type="term" value="F:metal ion binding"/>
    <property type="evidence" value="ECO:0007669"/>
    <property type="project" value="UniProtKB-KW"/>
</dbReference>
<accession>A0A3M0ACQ6</accession>
<dbReference type="RefSeq" id="WP_121875666.1">
    <property type="nucleotide sequence ID" value="NZ_REFJ01000001.1"/>
</dbReference>
<dbReference type="PANTHER" id="PTHR30538:SF1">
    <property type="entry name" value="L-LYSINE 2,3-AMINOMUTASE"/>
    <property type="match status" value="1"/>
</dbReference>
<evidence type="ECO:0000256" key="2">
    <source>
        <dbReference type="ARBA" id="ARBA00001933"/>
    </source>
</evidence>
<dbReference type="CDD" id="cd01335">
    <property type="entry name" value="Radical_SAM"/>
    <property type="match status" value="1"/>
</dbReference>
<dbReference type="AlphaFoldDB" id="A0A3M0ACQ6"/>
<dbReference type="InterPro" id="IPR022462">
    <property type="entry name" value="EpmB"/>
</dbReference>
<dbReference type="GO" id="GO:0016853">
    <property type="term" value="F:isomerase activity"/>
    <property type="evidence" value="ECO:0007669"/>
    <property type="project" value="UniProtKB-KW"/>
</dbReference>
<protein>
    <recommendedName>
        <fullName evidence="5">L-lysine 2,3-aminomutase</fullName>
    </recommendedName>
    <alternativeName>
        <fullName evidence="13">EF-P post-translational modification enzyme B</fullName>
    </alternativeName>
</protein>
<feature type="domain" description="Radical SAM core" evidence="16">
    <location>
        <begin position="101"/>
        <end position="325"/>
    </location>
</feature>
<comment type="caution">
    <text evidence="17">The sequence shown here is derived from an EMBL/GenBank/DDBJ whole genome shotgun (WGS) entry which is preliminary data.</text>
</comment>
<gene>
    <name evidence="17" type="ORF">DFR27_0275</name>
</gene>
<dbReference type="InterPro" id="IPR013785">
    <property type="entry name" value="Aldolase_TIM"/>
</dbReference>
<keyword evidence="18" id="KW-1185">Reference proteome</keyword>
<keyword evidence="11 14" id="KW-0411">Iron-sulfur</keyword>
<organism evidence="17 18">
    <name type="scientific">Umboniibacter marinipuniceus</name>
    <dbReference type="NCBI Taxonomy" id="569599"/>
    <lineage>
        <taxon>Bacteria</taxon>
        <taxon>Pseudomonadati</taxon>
        <taxon>Pseudomonadota</taxon>
        <taxon>Gammaproteobacteria</taxon>
        <taxon>Cellvibrionales</taxon>
        <taxon>Cellvibrionaceae</taxon>
        <taxon>Umboniibacter</taxon>
    </lineage>
</organism>
<evidence type="ECO:0000313" key="18">
    <source>
        <dbReference type="Proteomes" id="UP000267187"/>
    </source>
</evidence>
<dbReference type="InterPro" id="IPR007197">
    <property type="entry name" value="rSAM"/>
</dbReference>
<evidence type="ECO:0000256" key="4">
    <source>
        <dbReference type="ARBA" id="ARBA00008703"/>
    </source>
</evidence>
<dbReference type="NCBIfam" id="TIGR03821">
    <property type="entry name" value="EFP_modif_epmB"/>
    <property type="match status" value="1"/>
</dbReference>
<evidence type="ECO:0000256" key="1">
    <source>
        <dbReference type="ARBA" id="ARBA00001352"/>
    </source>
</evidence>
<feature type="binding site" evidence="14">
    <location>
        <position position="119"/>
    </location>
    <ligand>
        <name>[4Fe-4S] cluster</name>
        <dbReference type="ChEBI" id="CHEBI:49883"/>
        <note>4Fe-4S-S-AdoMet</note>
    </ligand>
</feature>